<organism evidence="1 2">
    <name type="scientific">Peronosclerospora sorghi</name>
    <dbReference type="NCBI Taxonomy" id="230839"/>
    <lineage>
        <taxon>Eukaryota</taxon>
        <taxon>Sar</taxon>
        <taxon>Stramenopiles</taxon>
        <taxon>Oomycota</taxon>
        <taxon>Peronosporomycetes</taxon>
        <taxon>Peronosporales</taxon>
        <taxon>Peronosporaceae</taxon>
        <taxon>Peronosclerospora</taxon>
    </lineage>
</organism>
<comment type="caution">
    <text evidence="1">The sequence shown here is derived from an EMBL/GenBank/DDBJ whole genome shotgun (WGS) entry which is preliminary data.</text>
</comment>
<keyword evidence="2" id="KW-1185">Reference proteome</keyword>
<evidence type="ECO:0000313" key="1">
    <source>
        <dbReference type="EMBL" id="KAI9915192.1"/>
    </source>
</evidence>
<accession>A0ACC0W9S1</accession>
<protein>
    <submittedName>
        <fullName evidence="1">Uncharacterized protein</fullName>
    </submittedName>
</protein>
<reference evidence="1 2" key="1">
    <citation type="journal article" date="2022" name="bioRxiv">
        <title>The genome of the oomycete Peronosclerospora sorghi, a cosmopolitan pathogen of maize and sorghum, is inflated with dispersed pseudogenes.</title>
        <authorList>
            <person name="Fletcher K."/>
            <person name="Martin F."/>
            <person name="Isakeit T."/>
            <person name="Cavanaugh K."/>
            <person name="Magill C."/>
            <person name="Michelmore R."/>
        </authorList>
    </citation>
    <scope>NUCLEOTIDE SEQUENCE [LARGE SCALE GENOMIC DNA]</scope>
    <source>
        <strain evidence="1">P6</strain>
    </source>
</reference>
<gene>
    <name evidence="1" type="ORF">PsorP6_006911</name>
</gene>
<name>A0ACC0W9S1_9STRA</name>
<proteinExistence type="predicted"/>
<evidence type="ECO:0000313" key="2">
    <source>
        <dbReference type="Proteomes" id="UP001163321"/>
    </source>
</evidence>
<dbReference type="Proteomes" id="UP001163321">
    <property type="component" value="Chromosome 3"/>
</dbReference>
<dbReference type="EMBL" id="CM047582">
    <property type="protein sequence ID" value="KAI9915192.1"/>
    <property type="molecule type" value="Genomic_DNA"/>
</dbReference>
<sequence length="210" mass="24004">MKAKFRQHSKHCVKHLSFHLPIFSIGYQWCSFSQPFVPERGHVVLPLKGDREVIVDDANFVVNMRHQGLIDEQETFDVNRKHERAGTPIVIPPQNTFRLNATLFKLGLLRFLELEEIFQDSKWVSVSDLIWVWPENATAKDVEMELRTGFFGHPTGDDIQRVTKANVLPEESTLNMSEILNDVVSGQDVLVCNAERTTISGTFDEVRDIG</sequence>